<dbReference type="Proteomes" id="UP000025227">
    <property type="component" value="Unplaced"/>
</dbReference>
<dbReference type="InterPro" id="IPR029063">
    <property type="entry name" value="SAM-dependent_MTases_sf"/>
</dbReference>
<dbReference type="Pfam" id="PF01564">
    <property type="entry name" value="Spermine_synth"/>
    <property type="match status" value="1"/>
</dbReference>
<dbReference type="OrthoDB" id="411785at2759"/>
<evidence type="ECO:0000313" key="2">
    <source>
        <dbReference type="Proteomes" id="UP000025227"/>
    </source>
</evidence>
<protein>
    <submittedName>
        <fullName evidence="3">Methyltransferase-like protein 13</fullName>
    </submittedName>
</protein>
<sequence>FLFRSLLTHFEKYFQRKDLLALRTSMAHLRIALILCKHLISSRTFLCRFFCFVFVLILIYMYTYDPCTNLGKRKIQVDRMCPKNSDKCYNVQLGKMTLRKKEVFVRFMVYDDRAFGDETGVALRPPEGGKESSGRFRCSDIQKWPADHTTLTSSHVASMIASTFLLGSLSLEEMGVGKQVLEIGLGGGSFDMGLHKMKPHVNITVVEIEPVVAKLAYKWFGVVNSETHHTILQDGKEFLEQAYNQGRKFDVVAIDACGSYFAPMICPCEPFQDPIILEKIQKMLTGTGSLLVNIASANLTEIGNYKWKKFLQTVKSLFPVCLHITLRDIFNVVVACTKSSMAHIPDLTLYLDDRFETIMSTLNLKYILDSAYITSLHAK</sequence>
<keyword evidence="2" id="KW-1185">Reference proteome</keyword>
<evidence type="ECO:0000313" key="3">
    <source>
        <dbReference type="WBParaSite" id="HCON_00136030-00001"/>
    </source>
</evidence>
<dbReference type="SUPFAM" id="SSF53335">
    <property type="entry name" value="S-adenosyl-L-methionine-dependent methyltransferases"/>
    <property type="match status" value="1"/>
</dbReference>
<accession>A0A7I5EC15</accession>
<dbReference type="AlphaFoldDB" id="A0A7I5EC15"/>
<name>A0A7I5EC15_HAECO</name>
<keyword evidence="1" id="KW-0812">Transmembrane</keyword>
<keyword evidence="1" id="KW-1133">Transmembrane helix</keyword>
<reference evidence="3" key="1">
    <citation type="submission" date="2020-12" db="UniProtKB">
        <authorList>
            <consortium name="WormBaseParasite"/>
        </authorList>
    </citation>
    <scope>IDENTIFICATION</scope>
    <source>
        <strain evidence="3">MHco3</strain>
    </source>
</reference>
<organism evidence="2 3">
    <name type="scientific">Haemonchus contortus</name>
    <name type="common">Barber pole worm</name>
    <dbReference type="NCBI Taxonomy" id="6289"/>
    <lineage>
        <taxon>Eukaryota</taxon>
        <taxon>Metazoa</taxon>
        <taxon>Ecdysozoa</taxon>
        <taxon>Nematoda</taxon>
        <taxon>Chromadorea</taxon>
        <taxon>Rhabditida</taxon>
        <taxon>Rhabditina</taxon>
        <taxon>Rhabditomorpha</taxon>
        <taxon>Strongyloidea</taxon>
        <taxon>Trichostrongylidae</taxon>
        <taxon>Haemonchus</taxon>
    </lineage>
</organism>
<feature type="transmembrane region" description="Helical" evidence="1">
    <location>
        <begin position="45"/>
        <end position="64"/>
    </location>
</feature>
<dbReference type="Gene3D" id="3.40.50.150">
    <property type="entry name" value="Vaccinia Virus protein VP39"/>
    <property type="match status" value="1"/>
</dbReference>
<dbReference type="WBParaSite" id="HCON_00136030-00001">
    <property type="protein sequence ID" value="HCON_00136030-00001"/>
    <property type="gene ID" value="HCON_00136030"/>
</dbReference>
<keyword evidence="1" id="KW-0472">Membrane</keyword>
<evidence type="ECO:0000256" key="1">
    <source>
        <dbReference type="SAM" id="Phobius"/>
    </source>
</evidence>
<proteinExistence type="predicted"/>